<dbReference type="OrthoDB" id="9809460at2759"/>
<gene>
    <name evidence="14" type="primary">LOC123390809</name>
</gene>
<evidence type="ECO:0000256" key="9">
    <source>
        <dbReference type="ARBA" id="ARBA00042135"/>
    </source>
</evidence>
<keyword evidence="13" id="KW-1185">Reference proteome</keyword>
<dbReference type="InterPro" id="IPR034170">
    <property type="entry name" value="Retropepsin-like_cat_dom"/>
</dbReference>
<dbReference type="Pfam" id="PF00077">
    <property type="entry name" value="RVP"/>
    <property type="match status" value="1"/>
</dbReference>
<evidence type="ECO:0000256" key="3">
    <source>
        <dbReference type="ARBA" id="ARBA00022670"/>
    </source>
</evidence>
<dbReference type="EC" id="3.4.23.50" evidence="2"/>
<comment type="subunit">
    <text evidence="8">Active as a homodimer.</text>
</comment>
<dbReference type="PANTHER" id="PTHR19422">
    <property type="entry name" value="GAG RETROVIRAL POLYPROTEIN"/>
    <property type="match status" value="1"/>
</dbReference>
<keyword evidence="3" id="KW-0645">Protease</keyword>
<protein>
    <recommendedName>
        <fullName evidence="2">human endogenous retrovirus K endopeptidase</fullName>
        <ecNumber evidence="2">3.4.23.50</ecNumber>
    </recommendedName>
    <alternativeName>
        <fullName evidence="10">Protease</fullName>
    </alternativeName>
    <alternativeName>
        <fullName evidence="9">Proteinase</fullName>
    </alternativeName>
</protein>
<sequence>MTDRPIITLKVQERKFLGLLDTGADKSIFSQQEWPPRWPLTQAKQTLRGLGIAQSPDQSAATLEWEDDEGLRGTFQPYVCNIPISLWGRDVLEQMSVRLTTETIYSPRSIAMMQKMGYIPGKGLGKQEQGKIDTIPFTSEYKAQGLGFR</sequence>
<accession>A0A8U0RVS4</accession>
<evidence type="ECO:0000256" key="2">
    <source>
        <dbReference type="ARBA" id="ARBA00013083"/>
    </source>
</evidence>
<dbReference type="Gene3D" id="2.40.70.10">
    <property type="entry name" value="Acid Proteases"/>
    <property type="match status" value="1"/>
</dbReference>
<evidence type="ECO:0000259" key="11">
    <source>
        <dbReference type="PROSITE" id="PS50174"/>
    </source>
</evidence>
<dbReference type="InterPro" id="IPR001969">
    <property type="entry name" value="Aspartic_peptidase_AS"/>
</dbReference>
<dbReference type="GO" id="GO:0003676">
    <property type="term" value="F:nucleic acid binding"/>
    <property type="evidence" value="ECO:0007669"/>
    <property type="project" value="InterPro"/>
</dbReference>
<evidence type="ECO:0000256" key="1">
    <source>
        <dbReference type="ARBA" id="ARBA00001339"/>
    </source>
</evidence>
<dbReference type="AlphaFoldDB" id="A0A8U0RVS4"/>
<dbReference type="GO" id="GO:0075523">
    <property type="term" value="P:viral translational frameshifting"/>
    <property type="evidence" value="ECO:0007669"/>
    <property type="project" value="UniProtKB-KW"/>
</dbReference>
<dbReference type="InterPro" id="IPR051592">
    <property type="entry name" value="HERV-K_Pro_peptidase_A2"/>
</dbReference>
<evidence type="ECO:0000313" key="14">
    <source>
        <dbReference type="RefSeq" id="XP_044931585.1"/>
    </source>
</evidence>
<dbReference type="SMART" id="SM00443">
    <property type="entry name" value="G_patch"/>
    <property type="match status" value="1"/>
</dbReference>
<dbReference type="InterPro" id="IPR021109">
    <property type="entry name" value="Peptidase_aspartic_dom_sf"/>
</dbReference>
<evidence type="ECO:0000256" key="4">
    <source>
        <dbReference type="ARBA" id="ARBA00022750"/>
    </source>
</evidence>
<dbReference type="InterPro" id="IPR000467">
    <property type="entry name" value="G_patch_dom"/>
</dbReference>
<evidence type="ECO:0000256" key="5">
    <source>
        <dbReference type="ARBA" id="ARBA00022758"/>
    </source>
</evidence>
<name>A0A8U0RVS4_MUSPF</name>
<dbReference type="InterPro" id="IPR018061">
    <property type="entry name" value="Retropepsins"/>
</dbReference>
<reference evidence="14" key="1">
    <citation type="submission" date="2025-08" db="UniProtKB">
        <authorList>
            <consortium name="RefSeq"/>
        </authorList>
    </citation>
    <scope>IDENTIFICATION</scope>
    <source>
        <tissue evidence="14">Brain</tissue>
    </source>
</reference>
<dbReference type="GeneID" id="123390809"/>
<evidence type="ECO:0000259" key="12">
    <source>
        <dbReference type="PROSITE" id="PS50175"/>
    </source>
</evidence>
<evidence type="ECO:0000256" key="7">
    <source>
        <dbReference type="ARBA" id="ARBA00038141"/>
    </source>
</evidence>
<dbReference type="PROSITE" id="PS50175">
    <property type="entry name" value="ASP_PROT_RETROV"/>
    <property type="match status" value="1"/>
</dbReference>
<evidence type="ECO:0000313" key="13">
    <source>
        <dbReference type="Proteomes" id="UP000000715"/>
    </source>
</evidence>
<dbReference type="InterPro" id="IPR001995">
    <property type="entry name" value="Peptidase_A2_cat"/>
</dbReference>
<dbReference type="PROSITE" id="PS50174">
    <property type="entry name" value="G_PATCH"/>
    <property type="match status" value="1"/>
</dbReference>
<keyword evidence="4" id="KW-0064">Aspartyl protease</keyword>
<comment type="catalytic activity">
    <reaction evidence="1">
        <text>Processing at the authentic HIV-1 PR recognition site and release of the mature p17 matrix and the p24 capsid protein, as a result of the cleavage of the -SQNY-|-PIVQ- cleavage site.</text>
        <dbReference type="EC" id="3.4.23.50"/>
    </reaction>
</comment>
<proteinExistence type="inferred from homology"/>
<keyword evidence="5" id="KW-0688">Ribosomal frameshifting</keyword>
<evidence type="ECO:0000256" key="6">
    <source>
        <dbReference type="ARBA" id="ARBA00022801"/>
    </source>
</evidence>
<evidence type="ECO:0000256" key="8">
    <source>
        <dbReference type="ARBA" id="ARBA00038675"/>
    </source>
</evidence>
<feature type="domain" description="G-patch" evidence="11">
    <location>
        <begin position="105"/>
        <end position="149"/>
    </location>
</feature>
<dbReference type="Proteomes" id="UP000000715">
    <property type="component" value="Unplaced"/>
</dbReference>
<comment type="similarity">
    <text evidence="7">Belongs to the peptidase A2 family. HERV class-II K(HML-2) subfamily.</text>
</comment>
<dbReference type="Pfam" id="PF01585">
    <property type="entry name" value="G-patch"/>
    <property type="match status" value="1"/>
</dbReference>
<dbReference type="CDD" id="cd05482">
    <property type="entry name" value="HIV_retropepsin_like"/>
    <property type="match status" value="1"/>
</dbReference>
<dbReference type="PANTHER" id="PTHR19422:SF123">
    <property type="entry name" value="RT1 CLASS I, LOCUS CE15"/>
    <property type="match status" value="1"/>
</dbReference>
<dbReference type="RefSeq" id="XP_044931585.1">
    <property type="nucleotide sequence ID" value="XM_045075650.1"/>
</dbReference>
<organism evidence="13 14">
    <name type="scientific">Mustela putorius furo</name>
    <name type="common">European domestic ferret</name>
    <name type="synonym">Mustela furo</name>
    <dbReference type="NCBI Taxonomy" id="9669"/>
    <lineage>
        <taxon>Eukaryota</taxon>
        <taxon>Metazoa</taxon>
        <taxon>Chordata</taxon>
        <taxon>Craniata</taxon>
        <taxon>Vertebrata</taxon>
        <taxon>Euteleostomi</taxon>
        <taxon>Mammalia</taxon>
        <taxon>Eutheria</taxon>
        <taxon>Laurasiatheria</taxon>
        <taxon>Carnivora</taxon>
        <taxon>Caniformia</taxon>
        <taxon>Musteloidea</taxon>
        <taxon>Mustelidae</taxon>
        <taxon>Mustelinae</taxon>
        <taxon>Mustela</taxon>
    </lineage>
</organism>
<feature type="domain" description="Peptidase A2" evidence="12">
    <location>
        <begin position="16"/>
        <end position="91"/>
    </location>
</feature>
<keyword evidence="6" id="KW-0378">Hydrolase</keyword>
<evidence type="ECO:0000256" key="10">
    <source>
        <dbReference type="ARBA" id="ARBA00043244"/>
    </source>
</evidence>
<dbReference type="SUPFAM" id="SSF50630">
    <property type="entry name" value="Acid proteases"/>
    <property type="match status" value="1"/>
</dbReference>
<dbReference type="GO" id="GO:0004190">
    <property type="term" value="F:aspartic-type endopeptidase activity"/>
    <property type="evidence" value="ECO:0007669"/>
    <property type="project" value="UniProtKB-KW"/>
</dbReference>
<dbReference type="PROSITE" id="PS00141">
    <property type="entry name" value="ASP_PROTEASE"/>
    <property type="match status" value="1"/>
</dbReference>
<dbReference type="GO" id="GO:0006508">
    <property type="term" value="P:proteolysis"/>
    <property type="evidence" value="ECO:0007669"/>
    <property type="project" value="UniProtKB-KW"/>
</dbReference>